<evidence type="ECO:0000256" key="8">
    <source>
        <dbReference type="ARBA" id="ARBA00022723"/>
    </source>
</evidence>
<comment type="caution">
    <text evidence="19">The sequence shown here is derived from an EMBL/GenBank/DDBJ whole genome shotgun (WGS) entry which is preliminary data.</text>
</comment>
<evidence type="ECO:0000256" key="6">
    <source>
        <dbReference type="ARBA" id="ARBA00020653"/>
    </source>
</evidence>
<dbReference type="OrthoDB" id="3518032at2"/>
<dbReference type="InterPro" id="IPR015890">
    <property type="entry name" value="Chorismate_C"/>
</dbReference>
<name>A0A2T0Z5R0_9ACTN</name>
<dbReference type="PANTHER" id="PTHR11236:SF46">
    <property type="entry name" value="ANTHRANILATE SYNTHASE COMPONENT 1"/>
    <property type="match status" value="1"/>
</dbReference>
<dbReference type="GO" id="GO:0046872">
    <property type="term" value="F:metal ion binding"/>
    <property type="evidence" value="ECO:0007669"/>
    <property type="project" value="UniProtKB-KW"/>
</dbReference>
<evidence type="ECO:0000256" key="12">
    <source>
        <dbReference type="ARBA" id="ARBA00023239"/>
    </source>
</evidence>
<dbReference type="EC" id="4.1.3.27" evidence="5 15"/>
<comment type="function">
    <text evidence="13 15">Part of a heterotetrameric complex that catalyzes the two-step biosynthesis of anthranilate, an intermediate in the biosynthesis of L-tryptophan. In the first step, the glutamine-binding beta subunit (TrpG) of anthranilate synthase (AS) provides the glutamine amidotransferase activity which generates ammonia as a substrate that, along with chorismate, is used in the second step, catalyzed by the large alpha subunit of AS (TrpE) to produce anthranilate. In the absence of TrpG, TrpE can synthesize anthranilate directly from chorismate and high concentrations of ammonia.</text>
</comment>
<keyword evidence="8 15" id="KW-0479">Metal-binding</keyword>
<comment type="subunit">
    <text evidence="4 15">Heterotetramer consisting of two non-identical subunits: a beta subunit (TrpG) and a large alpha subunit (TrpE).</text>
</comment>
<feature type="domain" description="Chorismate-utilising enzyme C-terminal" evidence="17">
    <location>
        <begin position="233"/>
        <end position="484"/>
    </location>
</feature>
<dbReference type="Pfam" id="PF04715">
    <property type="entry name" value="Anth_synt_I_N"/>
    <property type="match status" value="1"/>
</dbReference>
<gene>
    <name evidence="15" type="primary">trpE</name>
    <name evidence="19" type="ORF">CLV47_12733</name>
</gene>
<accession>A0A2T0Z5R0</accession>
<dbReference type="GO" id="GO:0000162">
    <property type="term" value="P:L-tryptophan biosynthetic process"/>
    <property type="evidence" value="ECO:0007669"/>
    <property type="project" value="UniProtKB-UniPathway"/>
</dbReference>
<dbReference type="InterPro" id="IPR005256">
    <property type="entry name" value="Anth_synth_I_PabB"/>
</dbReference>
<reference evidence="19 20" key="1">
    <citation type="submission" date="2018-03" db="EMBL/GenBank/DDBJ databases">
        <title>Genomic Encyclopedia of Archaeal and Bacterial Type Strains, Phase II (KMG-II): from individual species to whole genera.</title>
        <authorList>
            <person name="Goeker M."/>
        </authorList>
    </citation>
    <scope>NUCLEOTIDE SEQUENCE [LARGE SCALE GENOMIC DNA]</scope>
    <source>
        <strain evidence="19 20">DSM 100065</strain>
    </source>
</reference>
<dbReference type="RefSeq" id="WP_106350995.1">
    <property type="nucleotide sequence ID" value="NZ_PVUE01000027.1"/>
</dbReference>
<comment type="cofactor">
    <cofactor evidence="1 15">
        <name>Mg(2+)</name>
        <dbReference type="ChEBI" id="CHEBI:18420"/>
    </cofactor>
</comment>
<dbReference type="AlphaFoldDB" id="A0A2T0Z5R0"/>
<dbReference type="PANTHER" id="PTHR11236">
    <property type="entry name" value="AMINOBENZOATE/ANTHRANILATE SYNTHASE"/>
    <property type="match status" value="1"/>
</dbReference>
<dbReference type="Proteomes" id="UP000237752">
    <property type="component" value="Unassembled WGS sequence"/>
</dbReference>
<dbReference type="InterPro" id="IPR019999">
    <property type="entry name" value="Anth_synth_I-like"/>
</dbReference>
<dbReference type="UniPathway" id="UPA00035">
    <property type="reaction ID" value="UER00040"/>
</dbReference>
<evidence type="ECO:0000256" key="3">
    <source>
        <dbReference type="ARBA" id="ARBA00009562"/>
    </source>
</evidence>
<comment type="similarity">
    <text evidence="3 15">Belongs to the anthranilate synthase component I family.</text>
</comment>
<feature type="region of interest" description="Disordered" evidence="16">
    <location>
        <begin position="212"/>
        <end position="234"/>
    </location>
</feature>
<evidence type="ECO:0000259" key="17">
    <source>
        <dbReference type="Pfam" id="PF00425"/>
    </source>
</evidence>
<dbReference type="EMBL" id="PVUE01000027">
    <property type="protein sequence ID" value="PRZ31697.1"/>
    <property type="molecule type" value="Genomic_DNA"/>
</dbReference>
<dbReference type="NCBIfam" id="TIGR00564">
    <property type="entry name" value="trpE_most"/>
    <property type="match status" value="1"/>
</dbReference>
<organism evidence="19 20">
    <name type="scientific">Antricoccus suffuscus</name>
    <dbReference type="NCBI Taxonomy" id="1629062"/>
    <lineage>
        <taxon>Bacteria</taxon>
        <taxon>Bacillati</taxon>
        <taxon>Actinomycetota</taxon>
        <taxon>Actinomycetes</taxon>
        <taxon>Geodermatophilales</taxon>
        <taxon>Antricoccaceae</taxon>
        <taxon>Antricoccus</taxon>
    </lineage>
</organism>
<keyword evidence="20" id="KW-1185">Reference proteome</keyword>
<dbReference type="SUPFAM" id="SSF56322">
    <property type="entry name" value="ADC synthase"/>
    <property type="match status" value="1"/>
</dbReference>
<evidence type="ECO:0000256" key="16">
    <source>
        <dbReference type="SAM" id="MobiDB-lite"/>
    </source>
</evidence>
<evidence type="ECO:0000256" key="10">
    <source>
        <dbReference type="ARBA" id="ARBA00022842"/>
    </source>
</evidence>
<evidence type="ECO:0000256" key="2">
    <source>
        <dbReference type="ARBA" id="ARBA00004873"/>
    </source>
</evidence>
<protein>
    <recommendedName>
        <fullName evidence="6 15">Anthranilate synthase component 1</fullName>
        <ecNumber evidence="5 15">4.1.3.27</ecNumber>
    </recommendedName>
</protein>
<comment type="pathway">
    <text evidence="2 15">Amino-acid biosynthesis; L-tryptophan biosynthesis; L-tryptophan from chorismate: step 1/5.</text>
</comment>
<sequence length="508" mass="54228">MSTLGTITPSREEFAAKVRTHRVVPVSKTLLADGETPVGVYRKLAGGTGTFLLESAERGHSWSRYSFVGVRAPATLSERGGQAVWTGDVPRGLPTEGPVLDVLRQSWHALRSPKDDALPAVAGGLVGYLGYDVAAMIEPIGHRAVDDLGIPVLSMLLVSDVAVVDHHDGTVTLVATEFVDTDMSAAEIDAAYDDALARIDAMTIDLAKPSPAPVEIVSDGPTPTPQSRTPSGDFQPAVRKALDAIVEGDVFQVQVSQRFQVQTNADAIDIYRILRLLNPSPYMYFLRVDGFDIVGCSPEALVTVTGDEAVLHPIAGTRRRGETPERDQELADELVNDPKERAEHVMLVDLARNDLGRVCHPGSVHVTELGAVEKYSHVWHIVSTVVGEVAADKDAFDVLLSCFPAGTLTGAPKVRAMQLIDELEPVRRGIYGGSVGYLSAAGDIDMAICIRTALVKDGVAHVQAAGGIVADSIPHLEQQESENKARAALTAIATAERLRPAVSESVAR</sequence>
<dbReference type="PRINTS" id="PR00095">
    <property type="entry name" value="ANTSNTHASEI"/>
</dbReference>
<evidence type="ECO:0000256" key="14">
    <source>
        <dbReference type="ARBA" id="ARBA00047683"/>
    </source>
</evidence>
<keyword evidence="12 15" id="KW-0456">Lyase</keyword>
<evidence type="ECO:0000256" key="4">
    <source>
        <dbReference type="ARBA" id="ARBA00011575"/>
    </source>
</evidence>
<evidence type="ECO:0000313" key="19">
    <source>
        <dbReference type="EMBL" id="PRZ31697.1"/>
    </source>
</evidence>
<evidence type="ECO:0000259" key="18">
    <source>
        <dbReference type="Pfam" id="PF04715"/>
    </source>
</evidence>
<keyword evidence="10 15" id="KW-0460">Magnesium</keyword>
<dbReference type="NCBIfam" id="NF010086">
    <property type="entry name" value="PRK13571.1"/>
    <property type="match status" value="1"/>
</dbReference>
<dbReference type="GO" id="GO:0004049">
    <property type="term" value="F:anthranilate synthase activity"/>
    <property type="evidence" value="ECO:0007669"/>
    <property type="project" value="UniProtKB-EC"/>
</dbReference>
<keyword evidence="11 15" id="KW-0057">Aromatic amino acid biosynthesis</keyword>
<proteinExistence type="inferred from homology"/>
<evidence type="ECO:0000313" key="20">
    <source>
        <dbReference type="Proteomes" id="UP000237752"/>
    </source>
</evidence>
<feature type="domain" description="Anthranilate synthase component I N-terminal" evidence="18">
    <location>
        <begin position="34"/>
        <end position="173"/>
    </location>
</feature>
<dbReference type="Pfam" id="PF00425">
    <property type="entry name" value="Chorismate_bind"/>
    <property type="match status" value="1"/>
</dbReference>
<dbReference type="InterPro" id="IPR006805">
    <property type="entry name" value="Anth_synth_I_N"/>
</dbReference>
<evidence type="ECO:0000256" key="13">
    <source>
        <dbReference type="ARBA" id="ARBA00025634"/>
    </source>
</evidence>
<evidence type="ECO:0000256" key="15">
    <source>
        <dbReference type="RuleBase" id="RU364045"/>
    </source>
</evidence>
<dbReference type="Gene3D" id="3.60.120.10">
    <property type="entry name" value="Anthranilate synthase"/>
    <property type="match status" value="1"/>
</dbReference>
<dbReference type="InterPro" id="IPR005801">
    <property type="entry name" value="ADC_synthase"/>
</dbReference>
<keyword evidence="9 15" id="KW-0822">Tryptophan biosynthesis</keyword>
<evidence type="ECO:0000256" key="7">
    <source>
        <dbReference type="ARBA" id="ARBA00022605"/>
    </source>
</evidence>
<evidence type="ECO:0000256" key="9">
    <source>
        <dbReference type="ARBA" id="ARBA00022822"/>
    </source>
</evidence>
<evidence type="ECO:0000256" key="5">
    <source>
        <dbReference type="ARBA" id="ARBA00012266"/>
    </source>
</evidence>
<evidence type="ECO:0000256" key="11">
    <source>
        <dbReference type="ARBA" id="ARBA00023141"/>
    </source>
</evidence>
<keyword evidence="7 15" id="KW-0028">Amino-acid biosynthesis</keyword>
<comment type="catalytic activity">
    <reaction evidence="14 15">
        <text>chorismate + L-glutamine = anthranilate + pyruvate + L-glutamate + H(+)</text>
        <dbReference type="Rhea" id="RHEA:21732"/>
        <dbReference type="ChEBI" id="CHEBI:15361"/>
        <dbReference type="ChEBI" id="CHEBI:15378"/>
        <dbReference type="ChEBI" id="CHEBI:16567"/>
        <dbReference type="ChEBI" id="CHEBI:29748"/>
        <dbReference type="ChEBI" id="CHEBI:29985"/>
        <dbReference type="ChEBI" id="CHEBI:58359"/>
        <dbReference type="EC" id="4.1.3.27"/>
    </reaction>
</comment>
<evidence type="ECO:0000256" key="1">
    <source>
        <dbReference type="ARBA" id="ARBA00001946"/>
    </source>
</evidence>